<evidence type="ECO:0000313" key="2">
    <source>
        <dbReference type="Proteomes" id="UP000283269"/>
    </source>
</evidence>
<organism evidence="1 2">
    <name type="scientific">Psilocybe cyanescens</name>
    <dbReference type="NCBI Taxonomy" id="93625"/>
    <lineage>
        <taxon>Eukaryota</taxon>
        <taxon>Fungi</taxon>
        <taxon>Dikarya</taxon>
        <taxon>Basidiomycota</taxon>
        <taxon>Agaricomycotina</taxon>
        <taxon>Agaricomycetes</taxon>
        <taxon>Agaricomycetidae</taxon>
        <taxon>Agaricales</taxon>
        <taxon>Agaricineae</taxon>
        <taxon>Strophariaceae</taxon>
        <taxon>Psilocybe</taxon>
    </lineage>
</organism>
<dbReference type="Gene3D" id="1.10.600.10">
    <property type="entry name" value="Farnesyl Diphosphate Synthase"/>
    <property type="match status" value="1"/>
</dbReference>
<reference evidence="1 2" key="1">
    <citation type="journal article" date="2018" name="Evol. Lett.">
        <title>Horizontal gene cluster transfer increased hallucinogenic mushroom diversity.</title>
        <authorList>
            <person name="Reynolds H.T."/>
            <person name="Vijayakumar V."/>
            <person name="Gluck-Thaler E."/>
            <person name="Korotkin H.B."/>
            <person name="Matheny P.B."/>
            <person name="Slot J.C."/>
        </authorList>
    </citation>
    <scope>NUCLEOTIDE SEQUENCE [LARGE SCALE GENOMIC DNA]</scope>
    <source>
        <strain evidence="1 2">2631</strain>
    </source>
</reference>
<dbReference type="InParanoid" id="A0A409WKZ3"/>
<dbReference type="STRING" id="93625.A0A409WKZ3"/>
<sequence length="64" mass="7242">MSFQTLAGEENNFIHNKAFVTGKSIEDTLHDVAHDVLPAHSRITKTLEATDRSHSWRSFVNGYL</sequence>
<evidence type="ECO:0000313" key="1">
    <source>
        <dbReference type="EMBL" id="PPQ79141.1"/>
    </source>
</evidence>
<name>A0A409WKZ3_PSICY</name>
<comment type="caution">
    <text evidence="1">The sequence shown here is derived from an EMBL/GenBank/DDBJ whole genome shotgun (WGS) entry which is preliminary data.</text>
</comment>
<protein>
    <submittedName>
        <fullName evidence="1">Uncharacterized protein</fullName>
    </submittedName>
</protein>
<dbReference type="EMBL" id="NHYD01003391">
    <property type="protein sequence ID" value="PPQ79141.1"/>
    <property type="molecule type" value="Genomic_DNA"/>
</dbReference>
<proteinExistence type="predicted"/>
<gene>
    <name evidence="1" type="ORF">CVT25_002874</name>
</gene>
<keyword evidence="2" id="KW-1185">Reference proteome</keyword>
<dbReference type="OrthoDB" id="2998174at2759"/>
<dbReference type="Proteomes" id="UP000283269">
    <property type="component" value="Unassembled WGS sequence"/>
</dbReference>
<dbReference type="AlphaFoldDB" id="A0A409WKZ3"/>
<dbReference type="InterPro" id="IPR008949">
    <property type="entry name" value="Isoprenoid_synthase_dom_sf"/>
</dbReference>
<accession>A0A409WKZ3</accession>